<comment type="caution">
    <text evidence="2">The sequence shown here is derived from an EMBL/GenBank/DDBJ whole genome shotgun (WGS) entry which is preliminary data.</text>
</comment>
<dbReference type="RefSeq" id="WP_188747797.1">
    <property type="nucleotide sequence ID" value="NZ_BMIK01000002.1"/>
</dbReference>
<feature type="chain" id="PRO_5047202812" description="Outer membrane protein beta-barrel domain-containing protein" evidence="1">
    <location>
        <begin position="18"/>
        <end position="264"/>
    </location>
</feature>
<dbReference type="Gene3D" id="2.40.160.60">
    <property type="entry name" value="Outer membrane protein transport protein (OMPP1/FadL/TodX)"/>
    <property type="match status" value="1"/>
</dbReference>
<evidence type="ECO:0000313" key="2">
    <source>
        <dbReference type="EMBL" id="GGC18896.1"/>
    </source>
</evidence>
<dbReference type="Proteomes" id="UP000597338">
    <property type="component" value="Unassembled WGS sequence"/>
</dbReference>
<reference evidence="3" key="1">
    <citation type="journal article" date="2019" name="Int. J. Syst. Evol. Microbiol.">
        <title>The Global Catalogue of Microorganisms (GCM) 10K type strain sequencing project: providing services to taxonomists for standard genome sequencing and annotation.</title>
        <authorList>
            <consortium name="The Broad Institute Genomics Platform"/>
            <consortium name="The Broad Institute Genome Sequencing Center for Infectious Disease"/>
            <person name="Wu L."/>
            <person name="Ma J."/>
        </authorList>
    </citation>
    <scope>NUCLEOTIDE SEQUENCE [LARGE SCALE GENOMIC DNA]</scope>
    <source>
        <strain evidence="3">CGMCC 1.15342</strain>
    </source>
</reference>
<evidence type="ECO:0000313" key="3">
    <source>
        <dbReference type="Proteomes" id="UP000597338"/>
    </source>
</evidence>
<gene>
    <name evidence="2" type="ORF">GCM10011386_08460</name>
</gene>
<evidence type="ECO:0008006" key="4">
    <source>
        <dbReference type="Google" id="ProtNLM"/>
    </source>
</evidence>
<accession>A0ABQ1L3P0</accession>
<organism evidence="2 3">
    <name type="scientific">Parapedobacter defluvii</name>
    <dbReference type="NCBI Taxonomy" id="2045106"/>
    <lineage>
        <taxon>Bacteria</taxon>
        <taxon>Pseudomonadati</taxon>
        <taxon>Bacteroidota</taxon>
        <taxon>Sphingobacteriia</taxon>
        <taxon>Sphingobacteriales</taxon>
        <taxon>Sphingobacteriaceae</taxon>
        <taxon>Parapedobacter</taxon>
    </lineage>
</organism>
<feature type="signal peptide" evidence="1">
    <location>
        <begin position="1"/>
        <end position="17"/>
    </location>
</feature>
<dbReference type="EMBL" id="BMIK01000002">
    <property type="protein sequence ID" value="GGC18896.1"/>
    <property type="molecule type" value="Genomic_DNA"/>
</dbReference>
<dbReference type="SUPFAM" id="SSF56935">
    <property type="entry name" value="Porins"/>
    <property type="match status" value="1"/>
</dbReference>
<keyword evidence="1" id="KW-0732">Signal</keyword>
<evidence type="ECO:0000256" key="1">
    <source>
        <dbReference type="SAM" id="SignalP"/>
    </source>
</evidence>
<sequence length="264" mass="28396">MIGRCLLLLLISYESLAQTYVGPTYQAMGSTGIALKGIYSLTANPAGLVGMERPTAGVSYQQHFMSADITTQVALLGVPTRLGAFGVAVSRYGMNKAYEDTKAGFSFAKQFGSELAFGMSVNYHQFYIPAYLRVSSLSVDIGVQYRTAQGAIFGLQCTNVGRTDLGSDISGNLPVFVGVGASYPLAAVLVTADVQYRWQQAIGGHFGVEYNLMEPLYLRGGISVNPMLQHAGFGIRLRSFSFDTAATFHPRLGMSPQIGICYAF</sequence>
<protein>
    <recommendedName>
        <fullName evidence="4">Outer membrane protein beta-barrel domain-containing protein</fullName>
    </recommendedName>
</protein>
<keyword evidence="3" id="KW-1185">Reference proteome</keyword>
<name>A0ABQ1L3P0_9SPHI</name>
<proteinExistence type="predicted"/>